<gene>
    <name evidence="1" type="ORF">TGEB3V08_LOCUS5435</name>
</gene>
<organism evidence="1">
    <name type="scientific">Timema genevievae</name>
    <name type="common">Walking stick</name>
    <dbReference type="NCBI Taxonomy" id="629358"/>
    <lineage>
        <taxon>Eukaryota</taxon>
        <taxon>Metazoa</taxon>
        <taxon>Ecdysozoa</taxon>
        <taxon>Arthropoda</taxon>
        <taxon>Hexapoda</taxon>
        <taxon>Insecta</taxon>
        <taxon>Pterygota</taxon>
        <taxon>Neoptera</taxon>
        <taxon>Polyneoptera</taxon>
        <taxon>Phasmatodea</taxon>
        <taxon>Timematodea</taxon>
        <taxon>Timematoidea</taxon>
        <taxon>Timematidae</taxon>
        <taxon>Timema</taxon>
    </lineage>
</organism>
<name>A0A7R9K023_TIMGE</name>
<sequence length="81" mass="9320">MAYTSIDKANAIALTLEQQFQPNQVQDPEFNRDVIRRPIILYGCVDWGYASKTHINKLQTVQSKILRLIAGTDIRTRTDQQ</sequence>
<dbReference type="EMBL" id="OE841023">
    <property type="protein sequence ID" value="CAD7593718.1"/>
    <property type="molecule type" value="Genomic_DNA"/>
</dbReference>
<proteinExistence type="predicted"/>
<dbReference type="AlphaFoldDB" id="A0A7R9K023"/>
<accession>A0A7R9K023</accession>
<reference evidence="1" key="1">
    <citation type="submission" date="2020-11" db="EMBL/GenBank/DDBJ databases">
        <authorList>
            <person name="Tran Van P."/>
        </authorList>
    </citation>
    <scope>NUCLEOTIDE SEQUENCE</scope>
</reference>
<evidence type="ECO:0000313" key="1">
    <source>
        <dbReference type="EMBL" id="CAD7593718.1"/>
    </source>
</evidence>
<protein>
    <submittedName>
        <fullName evidence="1">Uncharacterized protein</fullName>
    </submittedName>
</protein>